<dbReference type="Pfam" id="PF16198">
    <property type="entry name" value="TruB_C_2"/>
    <property type="match status" value="1"/>
</dbReference>
<evidence type="ECO:0000256" key="4">
    <source>
        <dbReference type="ARBA" id="ARBA00023235"/>
    </source>
</evidence>
<comment type="function">
    <text evidence="5">Responsible for synthesis of pseudouridine from uracil-55 in the psi GC loop of transfer RNAs.</text>
</comment>
<feature type="domain" description="Pseudouridine synthase II N-terminal" evidence="6">
    <location>
        <begin position="28"/>
        <end position="167"/>
    </location>
</feature>
<dbReference type="EC" id="5.4.99.25" evidence="5"/>
<evidence type="ECO:0000259" key="6">
    <source>
        <dbReference type="Pfam" id="PF01509"/>
    </source>
</evidence>
<feature type="domain" description="tRNA pseudouridylate synthase B C-terminal" evidence="7">
    <location>
        <begin position="213"/>
        <end position="266"/>
    </location>
</feature>
<protein>
    <recommendedName>
        <fullName evidence="5">tRNA pseudouridine synthase B</fullName>
        <ecNumber evidence="5">5.4.99.25</ecNumber>
    </recommendedName>
    <alternativeName>
        <fullName evidence="5">tRNA pseudouridine(55) synthase</fullName>
        <shortName evidence="5">Psi55 synthase</shortName>
    </alternativeName>
    <alternativeName>
        <fullName evidence="5">tRNA pseudouridylate synthase</fullName>
    </alternativeName>
    <alternativeName>
        <fullName evidence="5">tRNA-uridine isomerase</fullName>
    </alternativeName>
</protein>
<evidence type="ECO:0000256" key="1">
    <source>
        <dbReference type="ARBA" id="ARBA00000385"/>
    </source>
</evidence>
<comment type="similarity">
    <text evidence="2 5">Belongs to the pseudouridine synthase TruB family. Type 1 subfamily.</text>
</comment>
<comment type="caution">
    <text evidence="8">The sequence shown here is derived from an EMBL/GenBank/DDBJ whole genome shotgun (WGS) entry which is preliminary data.</text>
</comment>
<dbReference type="PANTHER" id="PTHR13767:SF2">
    <property type="entry name" value="PSEUDOURIDYLATE SYNTHASE TRUB1"/>
    <property type="match status" value="1"/>
</dbReference>
<dbReference type="Proteomes" id="UP000236394">
    <property type="component" value="Unassembled WGS sequence"/>
</dbReference>
<gene>
    <name evidence="5" type="primary">truB</name>
    <name evidence="8" type="ORF">B7R76_04800</name>
</gene>
<keyword evidence="4 5" id="KW-0413">Isomerase</keyword>
<comment type="catalytic activity">
    <reaction evidence="1 5">
        <text>uridine(55) in tRNA = pseudouridine(55) in tRNA</text>
        <dbReference type="Rhea" id="RHEA:42532"/>
        <dbReference type="Rhea" id="RHEA-COMP:10101"/>
        <dbReference type="Rhea" id="RHEA-COMP:10102"/>
        <dbReference type="ChEBI" id="CHEBI:65314"/>
        <dbReference type="ChEBI" id="CHEBI:65315"/>
        <dbReference type="EC" id="5.4.99.25"/>
    </reaction>
</comment>
<evidence type="ECO:0000256" key="3">
    <source>
        <dbReference type="ARBA" id="ARBA00022694"/>
    </source>
</evidence>
<dbReference type="GO" id="GO:0031119">
    <property type="term" value="P:tRNA pseudouridine synthesis"/>
    <property type="evidence" value="ECO:0007669"/>
    <property type="project" value="UniProtKB-UniRule"/>
</dbReference>
<evidence type="ECO:0000313" key="8">
    <source>
        <dbReference type="EMBL" id="PNH18875.1"/>
    </source>
</evidence>
<organism evidence="8 9">
    <name type="scientific">Mageeibacillus indolicus</name>
    <dbReference type="NCBI Taxonomy" id="884684"/>
    <lineage>
        <taxon>Bacteria</taxon>
        <taxon>Bacillati</taxon>
        <taxon>Bacillota</taxon>
        <taxon>Clostridia</taxon>
        <taxon>Eubacteriales</taxon>
        <taxon>Oscillospiraceae</taxon>
        <taxon>Mageeibacillus</taxon>
    </lineage>
</organism>
<dbReference type="EMBL" id="NBZD01000002">
    <property type="protein sequence ID" value="PNH18875.1"/>
    <property type="molecule type" value="Genomic_DNA"/>
</dbReference>
<dbReference type="InterPro" id="IPR032819">
    <property type="entry name" value="TruB_C"/>
</dbReference>
<evidence type="ECO:0000256" key="5">
    <source>
        <dbReference type="HAMAP-Rule" id="MF_01080"/>
    </source>
</evidence>
<dbReference type="GO" id="GO:0160148">
    <property type="term" value="F:tRNA pseudouridine(55) synthase activity"/>
    <property type="evidence" value="ECO:0007669"/>
    <property type="project" value="UniProtKB-EC"/>
</dbReference>
<evidence type="ECO:0000256" key="2">
    <source>
        <dbReference type="ARBA" id="ARBA00005642"/>
    </source>
</evidence>
<accession>A0A2J8B2A8</accession>
<dbReference type="Pfam" id="PF01509">
    <property type="entry name" value="TruB_N"/>
    <property type="match status" value="1"/>
</dbReference>
<dbReference type="GO" id="GO:1990481">
    <property type="term" value="P:mRNA pseudouridine synthesis"/>
    <property type="evidence" value="ECO:0007669"/>
    <property type="project" value="TreeGrafter"/>
</dbReference>
<sequence>MENMETQGIINIYKPVGMTSFDVVNRLRRLTSIKRIGHCGTLDPFAEGCLPICLGRATAAVRFMDGYDKSYSATLVLGASTDSGDCTGRLTDADSRIAEKWSTWQAADGETIRRAVANLTGEQMQVPPMYSAVKVNGRPLYKAARQGLDIPRSARKINVYAAALADYGLTSIPDLPDKIGATELNFKAADGPEAAEWPWLRLNLDVSKGTYVRAWAEQLAEALGTCGHLIALERTRCGPFTSADAVRLVDLTTENWQNFLLPSETAIQTFPRLDLEYRQGEDLINGKHLPVAWLSAEQQAILRQIRVRSKEAASLQGAGADICGETAGDSEFVAMFYKDCFLGMGFPAEEKPQSYHRGLAATQATIKVLCPERIFIAREDYRN</sequence>
<reference evidence="9" key="1">
    <citation type="submission" date="2017-04" db="EMBL/GenBank/DDBJ databases">
        <authorList>
            <person name="Bumgarner R.E."/>
            <person name="Fredricks D.N."/>
            <person name="Srinivasan S."/>
        </authorList>
    </citation>
    <scope>NUCLEOTIDE SEQUENCE [LARGE SCALE GENOMIC DNA]</scope>
    <source>
        <strain evidence="9">KA00405</strain>
    </source>
</reference>
<dbReference type="InterPro" id="IPR014780">
    <property type="entry name" value="tRNA_psdUridine_synth_TruB"/>
</dbReference>
<dbReference type="GO" id="GO:0003723">
    <property type="term" value="F:RNA binding"/>
    <property type="evidence" value="ECO:0007669"/>
    <property type="project" value="InterPro"/>
</dbReference>
<dbReference type="InterPro" id="IPR020103">
    <property type="entry name" value="PsdUridine_synth_cat_dom_sf"/>
</dbReference>
<evidence type="ECO:0000313" key="9">
    <source>
        <dbReference type="Proteomes" id="UP000236394"/>
    </source>
</evidence>
<feature type="active site" description="Nucleophile" evidence="5">
    <location>
        <position position="43"/>
    </location>
</feature>
<dbReference type="SUPFAM" id="SSF55120">
    <property type="entry name" value="Pseudouridine synthase"/>
    <property type="match status" value="1"/>
</dbReference>
<dbReference type="HAMAP" id="MF_01080">
    <property type="entry name" value="TruB_bact"/>
    <property type="match status" value="1"/>
</dbReference>
<dbReference type="AlphaFoldDB" id="A0A2J8B2A8"/>
<name>A0A2J8B2A8_9FIRM</name>
<evidence type="ECO:0000259" key="7">
    <source>
        <dbReference type="Pfam" id="PF16198"/>
    </source>
</evidence>
<dbReference type="InterPro" id="IPR002501">
    <property type="entry name" value="PsdUridine_synth_N"/>
</dbReference>
<proteinExistence type="inferred from homology"/>
<dbReference type="NCBIfam" id="TIGR00431">
    <property type="entry name" value="TruB"/>
    <property type="match status" value="1"/>
</dbReference>
<dbReference type="CDD" id="cd02573">
    <property type="entry name" value="PseudoU_synth_EcTruB"/>
    <property type="match status" value="1"/>
</dbReference>
<dbReference type="Gene3D" id="3.30.2350.10">
    <property type="entry name" value="Pseudouridine synthase"/>
    <property type="match status" value="1"/>
</dbReference>
<dbReference type="PANTHER" id="PTHR13767">
    <property type="entry name" value="TRNA-PSEUDOURIDINE SYNTHASE"/>
    <property type="match status" value="1"/>
</dbReference>
<keyword evidence="3 5" id="KW-0819">tRNA processing</keyword>